<dbReference type="EMBL" id="PVYX01000001">
    <property type="protein sequence ID" value="PRX56564.1"/>
    <property type="molecule type" value="Genomic_DNA"/>
</dbReference>
<evidence type="ECO:0000313" key="2">
    <source>
        <dbReference type="EMBL" id="PRX56564.1"/>
    </source>
</evidence>
<gene>
    <name evidence="2" type="ORF">CLV81_0561</name>
</gene>
<sequence length="114" mass="13145">MKNKVLNWLKTKKDDPVYDASYQVRLVEGIFEPAESADVLLSLLNYKIKFHTVQLLNLQENDGKNLEQSKKRIEELKLAKKRVTDIVLDARNKGEVLEIQSTITIIPKSSEETF</sequence>
<keyword evidence="1" id="KW-0175">Coiled coil</keyword>
<dbReference type="RefSeq" id="WP_106143525.1">
    <property type="nucleotide sequence ID" value="NZ_PVYX01000001.1"/>
</dbReference>
<comment type="caution">
    <text evidence="2">The sequence shown here is derived from an EMBL/GenBank/DDBJ whole genome shotgun (WGS) entry which is preliminary data.</text>
</comment>
<feature type="coiled-coil region" evidence="1">
    <location>
        <begin position="56"/>
        <end position="86"/>
    </location>
</feature>
<evidence type="ECO:0000256" key="1">
    <source>
        <dbReference type="SAM" id="Coils"/>
    </source>
</evidence>
<organism evidence="2 3">
    <name type="scientific">Flagellimonas meridianipacifica</name>
    <dbReference type="NCBI Taxonomy" id="1080225"/>
    <lineage>
        <taxon>Bacteria</taxon>
        <taxon>Pseudomonadati</taxon>
        <taxon>Bacteroidota</taxon>
        <taxon>Flavobacteriia</taxon>
        <taxon>Flavobacteriales</taxon>
        <taxon>Flavobacteriaceae</taxon>
        <taxon>Flagellimonas</taxon>
    </lineage>
</organism>
<name>A0A2T0MG81_9FLAO</name>
<accession>A0A2T0MG81</accession>
<evidence type="ECO:0000313" key="3">
    <source>
        <dbReference type="Proteomes" id="UP000237640"/>
    </source>
</evidence>
<dbReference type="OrthoDB" id="680899at2"/>
<proteinExistence type="predicted"/>
<protein>
    <submittedName>
        <fullName evidence="2">Uncharacterized protein</fullName>
    </submittedName>
</protein>
<reference evidence="2 3" key="1">
    <citation type="submission" date="2018-03" db="EMBL/GenBank/DDBJ databases">
        <title>Genomic Encyclopedia of Archaeal and Bacterial Type Strains, Phase II (KMG-II): from individual species to whole genera.</title>
        <authorList>
            <person name="Goeker M."/>
        </authorList>
    </citation>
    <scope>NUCLEOTIDE SEQUENCE [LARGE SCALE GENOMIC DNA]</scope>
    <source>
        <strain evidence="2 3">DSM 25027</strain>
    </source>
</reference>
<keyword evidence="3" id="KW-1185">Reference proteome</keyword>
<dbReference type="Proteomes" id="UP000237640">
    <property type="component" value="Unassembled WGS sequence"/>
</dbReference>
<dbReference type="AlphaFoldDB" id="A0A2T0MG81"/>